<dbReference type="RefSeq" id="WP_310277668.1">
    <property type="nucleotide sequence ID" value="NZ_JAVDXW010000001.1"/>
</dbReference>
<gene>
    <name evidence="2" type="ORF">JOF55_004422</name>
</gene>
<evidence type="ECO:0000313" key="2">
    <source>
        <dbReference type="EMBL" id="MDR7304241.1"/>
    </source>
</evidence>
<protein>
    <submittedName>
        <fullName evidence="2">Uncharacterized protein</fullName>
    </submittedName>
</protein>
<evidence type="ECO:0000256" key="1">
    <source>
        <dbReference type="SAM" id="MobiDB-lite"/>
    </source>
</evidence>
<sequence length="148" mass="15535">MSASETALPVPRSWMSEAHESGWHVVAASANGGLPVAACGYRLAGPVHRRLGPTPPEDAARRICPPCADQAGVPPPRSSERIDWPTVDPDIPWPRTDPDSAEPPTRRRPSLNAALALLPSPDTPNADGGTVPTTDAHESMPVAFALAT</sequence>
<feature type="region of interest" description="Disordered" evidence="1">
    <location>
        <begin position="50"/>
        <end position="148"/>
    </location>
</feature>
<evidence type="ECO:0000313" key="3">
    <source>
        <dbReference type="Proteomes" id="UP001180845"/>
    </source>
</evidence>
<reference evidence="2" key="1">
    <citation type="submission" date="2023-07" db="EMBL/GenBank/DDBJ databases">
        <title>Sequencing the genomes of 1000 actinobacteria strains.</title>
        <authorList>
            <person name="Klenk H.-P."/>
        </authorList>
    </citation>
    <scope>NUCLEOTIDE SEQUENCE</scope>
    <source>
        <strain evidence="2">DSM 45977</strain>
    </source>
</reference>
<comment type="caution">
    <text evidence="2">The sequence shown here is derived from an EMBL/GenBank/DDBJ whole genome shotgun (WGS) entry which is preliminary data.</text>
</comment>
<dbReference type="EMBL" id="JAVDXW010000001">
    <property type="protein sequence ID" value="MDR7304241.1"/>
    <property type="molecule type" value="Genomic_DNA"/>
</dbReference>
<keyword evidence="3" id="KW-1185">Reference proteome</keyword>
<dbReference type="AlphaFoldDB" id="A0AAE4CPB2"/>
<accession>A0AAE4CPB2</accession>
<dbReference type="Proteomes" id="UP001180845">
    <property type="component" value="Unassembled WGS sequence"/>
</dbReference>
<organism evidence="2 3">
    <name type="scientific">Haloactinomyces albus</name>
    <dbReference type="NCBI Taxonomy" id="1352928"/>
    <lineage>
        <taxon>Bacteria</taxon>
        <taxon>Bacillati</taxon>
        <taxon>Actinomycetota</taxon>
        <taxon>Actinomycetes</taxon>
        <taxon>Actinopolysporales</taxon>
        <taxon>Actinopolysporaceae</taxon>
        <taxon>Haloactinomyces</taxon>
    </lineage>
</organism>
<proteinExistence type="predicted"/>
<name>A0AAE4CPB2_9ACTN</name>
<feature type="compositionally biased region" description="Low complexity" evidence="1">
    <location>
        <begin position="110"/>
        <end position="120"/>
    </location>
</feature>